<evidence type="ECO:0000256" key="6">
    <source>
        <dbReference type="ARBA" id="ARBA00023288"/>
    </source>
</evidence>
<name>A0A062VGS4_9PROT</name>
<evidence type="ECO:0000256" key="5">
    <source>
        <dbReference type="ARBA" id="ARBA00023237"/>
    </source>
</evidence>
<sequence length="79" mass="8024">MKRILALAAIALLTTSLSACGLQGPLQRPGPLIGNPSSDVDPATLPDGEARDLPQLPDRPSQQQTPAAEDELLGGPGGS</sequence>
<dbReference type="InterPro" id="IPR032831">
    <property type="entry name" value="LptM_cons"/>
</dbReference>
<dbReference type="OrthoDB" id="7632589at2"/>
<dbReference type="NCBIfam" id="NF047847">
    <property type="entry name" value="SS_mature_LptM"/>
    <property type="match status" value="1"/>
</dbReference>
<comment type="subcellular location">
    <subcellularLocation>
        <location evidence="1">Cell outer membrane</location>
        <topology evidence="1">Lipid-anchor</topology>
    </subcellularLocation>
</comment>
<dbReference type="Proteomes" id="UP000027100">
    <property type="component" value="Unassembled WGS sequence"/>
</dbReference>
<feature type="chain" id="PRO_5001615197" description="Lipoprotein" evidence="8">
    <location>
        <begin position="20"/>
        <end position="79"/>
    </location>
</feature>
<dbReference type="STRING" id="1280954.HPO_16013"/>
<keyword evidence="2 8" id="KW-0732">Signal</keyword>
<evidence type="ECO:0000256" key="8">
    <source>
        <dbReference type="SAM" id="SignalP"/>
    </source>
</evidence>
<evidence type="ECO:0000256" key="1">
    <source>
        <dbReference type="ARBA" id="ARBA00004459"/>
    </source>
</evidence>
<dbReference type="PROSITE" id="PS51257">
    <property type="entry name" value="PROKAR_LIPOPROTEIN"/>
    <property type="match status" value="1"/>
</dbReference>
<dbReference type="EMBL" id="ARYM01000023">
    <property type="protein sequence ID" value="KCZ97223.1"/>
    <property type="molecule type" value="Genomic_DNA"/>
</dbReference>
<dbReference type="AlphaFoldDB" id="A0A062VGS4"/>
<evidence type="ECO:0000313" key="9">
    <source>
        <dbReference type="EMBL" id="KCZ97223.1"/>
    </source>
</evidence>
<keyword evidence="5" id="KW-0998">Cell outer membrane</keyword>
<evidence type="ECO:0000256" key="3">
    <source>
        <dbReference type="ARBA" id="ARBA00023136"/>
    </source>
</evidence>
<keyword evidence="10" id="KW-1185">Reference proteome</keyword>
<evidence type="ECO:0008006" key="11">
    <source>
        <dbReference type="Google" id="ProtNLM"/>
    </source>
</evidence>
<feature type="signal peptide" evidence="8">
    <location>
        <begin position="1"/>
        <end position="19"/>
    </location>
</feature>
<reference evidence="9 10" key="1">
    <citation type="journal article" date="2014" name="Antonie Van Leeuwenhoek">
        <title>Hyphomonas beringensis sp. nov. and Hyphomonas chukchiensis sp. nov., isolated from surface seawater of the Bering Sea and Chukchi Sea.</title>
        <authorList>
            <person name="Li C."/>
            <person name="Lai Q."/>
            <person name="Li G."/>
            <person name="Dong C."/>
            <person name="Wang J."/>
            <person name="Liao Y."/>
            <person name="Shao Z."/>
        </authorList>
    </citation>
    <scope>NUCLEOTIDE SEQUENCE [LARGE SCALE GENOMIC DNA]</scope>
    <source>
        <strain evidence="9 10">PS728</strain>
    </source>
</reference>
<dbReference type="RefSeq" id="WP_035600987.1">
    <property type="nucleotide sequence ID" value="NZ_ARYM01000023.1"/>
</dbReference>
<evidence type="ECO:0000256" key="2">
    <source>
        <dbReference type="ARBA" id="ARBA00022729"/>
    </source>
</evidence>
<keyword evidence="3" id="KW-0472">Membrane</keyword>
<dbReference type="PATRIC" id="fig|1280954.3.peg.3232"/>
<comment type="caution">
    <text evidence="9">The sequence shown here is derived from an EMBL/GenBank/DDBJ whole genome shotgun (WGS) entry which is preliminary data.</text>
</comment>
<keyword evidence="4" id="KW-0564">Palmitate</keyword>
<evidence type="ECO:0000256" key="7">
    <source>
        <dbReference type="SAM" id="MobiDB-lite"/>
    </source>
</evidence>
<proteinExistence type="predicted"/>
<evidence type="ECO:0000313" key="10">
    <source>
        <dbReference type="Proteomes" id="UP000027100"/>
    </source>
</evidence>
<protein>
    <recommendedName>
        <fullName evidence="11">Lipoprotein</fullName>
    </recommendedName>
</protein>
<evidence type="ECO:0000256" key="4">
    <source>
        <dbReference type="ARBA" id="ARBA00023139"/>
    </source>
</evidence>
<organism evidence="9 10">
    <name type="scientific">Hyphomonas polymorpha PS728</name>
    <dbReference type="NCBI Taxonomy" id="1280954"/>
    <lineage>
        <taxon>Bacteria</taxon>
        <taxon>Pseudomonadati</taxon>
        <taxon>Pseudomonadota</taxon>
        <taxon>Alphaproteobacteria</taxon>
        <taxon>Hyphomonadales</taxon>
        <taxon>Hyphomonadaceae</taxon>
        <taxon>Hyphomonas</taxon>
    </lineage>
</organism>
<feature type="region of interest" description="Disordered" evidence="7">
    <location>
        <begin position="21"/>
        <end position="79"/>
    </location>
</feature>
<keyword evidence="6" id="KW-0449">Lipoprotein</keyword>
<gene>
    <name evidence="9" type="ORF">HPO_16013</name>
</gene>
<accession>A0A062VGS4</accession>